<dbReference type="PANTHER" id="PTHR30572">
    <property type="entry name" value="MEMBRANE COMPONENT OF TRANSPORTER-RELATED"/>
    <property type="match status" value="1"/>
</dbReference>
<accession>A0A1H5PGK9</accession>
<keyword evidence="3 8" id="KW-0812">Transmembrane</keyword>
<keyword evidence="5 8" id="KW-0472">Membrane</keyword>
<feature type="domain" description="ABC3 transporter permease C-terminal" evidence="9">
    <location>
        <begin position="267"/>
        <end position="382"/>
    </location>
</feature>
<evidence type="ECO:0000256" key="6">
    <source>
        <dbReference type="ARBA" id="ARBA00038076"/>
    </source>
</evidence>
<comment type="subcellular location">
    <subcellularLocation>
        <location evidence="1">Cell membrane</location>
        <topology evidence="1">Multi-pass membrane protein</topology>
    </subcellularLocation>
</comment>
<dbReference type="GO" id="GO:0022857">
    <property type="term" value="F:transmembrane transporter activity"/>
    <property type="evidence" value="ECO:0007669"/>
    <property type="project" value="TreeGrafter"/>
</dbReference>
<feature type="transmembrane region" description="Helical" evidence="8">
    <location>
        <begin position="20"/>
        <end position="41"/>
    </location>
</feature>
<proteinExistence type="inferred from homology"/>
<feature type="transmembrane region" description="Helical" evidence="8">
    <location>
        <begin position="705"/>
        <end position="733"/>
    </location>
</feature>
<evidence type="ECO:0000313" key="10">
    <source>
        <dbReference type="EMBL" id="SEF13019.1"/>
    </source>
</evidence>
<dbReference type="PANTHER" id="PTHR30572:SF4">
    <property type="entry name" value="ABC TRANSPORTER PERMEASE YTRF"/>
    <property type="match status" value="1"/>
</dbReference>
<feature type="transmembrane region" description="Helical" evidence="8">
    <location>
        <begin position="659"/>
        <end position="684"/>
    </location>
</feature>
<organism evidence="10 11">
    <name type="scientific">Jiangella alba</name>
    <dbReference type="NCBI Taxonomy" id="561176"/>
    <lineage>
        <taxon>Bacteria</taxon>
        <taxon>Bacillati</taxon>
        <taxon>Actinomycetota</taxon>
        <taxon>Actinomycetes</taxon>
        <taxon>Jiangellales</taxon>
        <taxon>Jiangellaceae</taxon>
        <taxon>Jiangella</taxon>
    </lineage>
</organism>
<keyword evidence="2" id="KW-1003">Cell membrane</keyword>
<dbReference type="AlphaFoldDB" id="A0A1H5PGK9"/>
<evidence type="ECO:0000313" key="11">
    <source>
        <dbReference type="Proteomes" id="UP000181980"/>
    </source>
</evidence>
<feature type="transmembrane region" description="Helical" evidence="8">
    <location>
        <begin position="309"/>
        <end position="335"/>
    </location>
</feature>
<keyword evidence="11" id="KW-1185">Reference proteome</keyword>
<evidence type="ECO:0000256" key="1">
    <source>
        <dbReference type="ARBA" id="ARBA00004651"/>
    </source>
</evidence>
<comment type="similarity">
    <text evidence="6">Belongs to the ABC-4 integral membrane protein family.</text>
</comment>
<dbReference type="EMBL" id="FNUC01000004">
    <property type="protein sequence ID" value="SEF13019.1"/>
    <property type="molecule type" value="Genomic_DNA"/>
</dbReference>
<reference evidence="11" key="1">
    <citation type="submission" date="2016-10" db="EMBL/GenBank/DDBJ databases">
        <authorList>
            <person name="Varghese N."/>
            <person name="Submissions S."/>
        </authorList>
    </citation>
    <scope>NUCLEOTIDE SEQUENCE [LARGE SCALE GENOMIC DNA]</scope>
    <source>
        <strain evidence="11">DSM 45237</strain>
    </source>
</reference>
<evidence type="ECO:0000256" key="8">
    <source>
        <dbReference type="SAM" id="Phobius"/>
    </source>
</evidence>
<evidence type="ECO:0000256" key="2">
    <source>
        <dbReference type="ARBA" id="ARBA00022475"/>
    </source>
</evidence>
<keyword evidence="4 8" id="KW-1133">Transmembrane helix</keyword>
<sequence length="793" mass="79584">MSGLGTVVRSGVGRRRVQTVVITLSTMMAVTATILGGSLLVASDDPFDDAFGRYDGAHLSAQFDGGAVSAADLSAAGGSADGVTATAGPFPAVSIAPTIELPADEEPGEGPGGPGGGTTGPITVVGRDDPGSDVDELALTEGEWADTADEIVVAADRPEPLGTTLTFADAPGSPTLTVVGKARSATRTADAWTTPAAVEGLTAPGASVAYQMLFRFADAETVADVAAGRDAVAAVVGADAMTGSQSWLAVREDLTRETALFVPFLAAFGLIGLLMSVLIVGNVIASAVGSGARRIGILKSLGFTPSQVVRAYVVQALVPAAVGTVLGVVAGNLLAVPILDQAETAYGASGLAVAWWVNVAASAAILLVVAVTAVAAAWRAGRLRTVDALAVGRTPAAGRGLGAARLAARLPVPRPLSLGLVRPFARPARAVAMMASVAFGATAITFTVGLGSSLSEVLAATANDSADVRVQPVMAGPGTRPEGGATADHAAVAAVIEAQPETEDFYSTARAEVTVSGMTGAVEVEAFTGDASWGGYEMISGRWIERAGEVVLPTPFLTASGSAVGDTITLNHEGVAIPVRIVGEVFDTTDGGKTVFIDAATFADAGRPLTPFDYHVAVADGTDVGAYIDALTAEVEPLGLAAMPGGEEQESTVTATLNALAAMLSLLLVTVAVLGVLNGVLLDIRDRVRELGIHKALGMAPRQTITLVLASVLLPGVVGAAVGVALGYALHAVVMPAMGDSAGLRLPQIVTDVYGPGLLVLLGAAGVLVAIAGSLPPAGWAARTRTATALRTE</sequence>
<dbReference type="GO" id="GO:0005886">
    <property type="term" value="C:plasma membrane"/>
    <property type="evidence" value="ECO:0007669"/>
    <property type="project" value="UniProtKB-SubCell"/>
</dbReference>
<dbReference type="RefSeq" id="WP_171906675.1">
    <property type="nucleotide sequence ID" value="NZ_FNUC01000004.1"/>
</dbReference>
<feature type="domain" description="ABC3 transporter permease C-terminal" evidence="9">
    <location>
        <begin position="663"/>
        <end position="777"/>
    </location>
</feature>
<feature type="compositionally biased region" description="Gly residues" evidence="7">
    <location>
        <begin position="109"/>
        <end position="119"/>
    </location>
</feature>
<dbReference type="InterPro" id="IPR003838">
    <property type="entry name" value="ABC3_permease_C"/>
</dbReference>
<protein>
    <submittedName>
        <fullName evidence="10">Putative ABC transport system permease protein</fullName>
    </submittedName>
</protein>
<feature type="transmembrane region" description="Helical" evidence="8">
    <location>
        <begin position="355"/>
        <end position="378"/>
    </location>
</feature>
<feature type="transmembrane region" description="Helical" evidence="8">
    <location>
        <begin position="430"/>
        <end position="451"/>
    </location>
</feature>
<evidence type="ECO:0000256" key="3">
    <source>
        <dbReference type="ARBA" id="ARBA00022692"/>
    </source>
</evidence>
<evidence type="ECO:0000259" key="9">
    <source>
        <dbReference type="Pfam" id="PF02687"/>
    </source>
</evidence>
<dbReference type="Proteomes" id="UP000181980">
    <property type="component" value="Unassembled WGS sequence"/>
</dbReference>
<evidence type="ECO:0000256" key="5">
    <source>
        <dbReference type="ARBA" id="ARBA00023136"/>
    </source>
</evidence>
<evidence type="ECO:0000256" key="4">
    <source>
        <dbReference type="ARBA" id="ARBA00022989"/>
    </source>
</evidence>
<name>A0A1H5PGK9_9ACTN</name>
<gene>
    <name evidence="10" type="ORF">SAMN04488561_4327</name>
</gene>
<feature type="transmembrane region" description="Helical" evidence="8">
    <location>
        <begin position="753"/>
        <end position="775"/>
    </location>
</feature>
<dbReference type="InterPro" id="IPR050250">
    <property type="entry name" value="Macrolide_Exporter_MacB"/>
</dbReference>
<dbReference type="STRING" id="561176.SAMN04488561_4327"/>
<dbReference type="Pfam" id="PF02687">
    <property type="entry name" value="FtsX"/>
    <property type="match status" value="2"/>
</dbReference>
<feature type="region of interest" description="Disordered" evidence="7">
    <location>
        <begin position="102"/>
        <end position="122"/>
    </location>
</feature>
<evidence type="ECO:0000256" key="7">
    <source>
        <dbReference type="SAM" id="MobiDB-lite"/>
    </source>
</evidence>
<feature type="transmembrane region" description="Helical" evidence="8">
    <location>
        <begin position="260"/>
        <end position="288"/>
    </location>
</feature>